<name>A0A179EQX4_ENTTH</name>
<dbReference type="EMBL" id="LWMN01000014">
    <property type="protein sequence ID" value="OAQ55280.1"/>
    <property type="molecule type" value="Genomic_DNA"/>
</dbReference>
<protein>
    <submittedName>
        <fullName evidence="1">Uncharacterized protein</fullName>
    </submittedName>
</protein>
<dbReference type="Proteomes" id="UP000078516">
    <property type="component" value="Unassembled WGS sequence"/>
</dbReference>
<gene>
    <name evidence="1" type="ORF">A6E74_09150</name>
</gene>
<dbReference type="RefSeq" id="WP_067484311.1">
    <property type="nucleotide sequence ID" value="NZ_LWMN01000014.1"/>
</dbReference>
<accession>A0A179EQX4</accession>
<evidence type="ECO:0000313" key="2">
    <source>
        <dbReference type="Proteomes" id="UP000078516"/>
    </source>
</evidence>
<comment type="caution">
    <text evidence="1">The sequence shown here is derived from an EMBL/GenBank/DDBJ whole genome shotgun (WGS) entry which is preliminary data.</text>
</comment>
<reference evidence="1 2" key="1">
    <citation type="submission" date="2016-04" db="EMBL/GenBank/DDBJ databases">
        <title>Draft genome of an Enterococcus thailandicus strain isolated from bovine feces.</title>
        <authorList>
            <person name="Beukers A.G."/>
            <person name="Zaheer R."/>
            <person name="Goji N."/>
            <person name="Cook S.R."/>
            <person name="Amoako K."/>
            <person name="Chaves A.V."/>
            <person name="Ward M.P."/>
            <person name="Mcallister T.A."/>
        </authorList>
    </citation>
    <scope>NUCLEOTIDE SEQUENCE [LARGE SCALE GENOMIC DNA]</scope>
    <source>
        <strain evidence="1 2">F0711D 46</strain>
    </source>
</reference>
<evidence type="ECO:0000313" key="1">
    <source>
        <dbReference type="EMBL" id="OAQ55280.1"/>
    </source>
</evidence>
<sequence>MEAKIEILTLGELKKQLMALEEMPDVTEETKIFLDTGWDSIQELAPDAVAVAKAQKFVVHDELTNEAFAGYALEEKAEKMNAEEATETVIVIKNLY</sequence>
<keyword evidence="2" id="KW-1185">Reference proteome</keyword>
<proteinExistence type="predicted"/>
<dbReference type="AlphaFoldDB" id="A0A179EQX4"/>
<organism evidence="1 2">
    <name type="scientific">Enterococcus thailandicus</name>
    <dbReference type="NCBI Taxonomy" id="417368"/>
    <lineage>
        <taxon>Bacteria</taxon>
        <taxon>Bacillati</taxon>
        <taxon>Bacillota</taxon>
        <taxon>Bacilli</taxon>
        <taxon>Lactobacillales</taxon>
        <taxon>Enterococcaceae</taxon>
        <taxon>Enterococcus</taxon>
    </lineage>
</organism>